<comment type="caution">
    <text evidence="4">The sequence shown here is derived from an EMBL/GenBank/DDBJ whole genome shotgun (WGS) entry which is preliminary data.</text>
</comment>
<dbReference type="EMBL" id="JAHRIP010053399">
    <property type="protein sequence ID" value="MEQ2301577.1"/>
    <property type="molecule type" value="Genomic_DNA"/>
</dbReference>
<evidence type="ECO:0000313" key="5">
    <source>
        <dbReference type="Proteomes" id="UP001469553"/>
    </source>
</evidence>
<dbReference type="Pfam" id="PF00089">
    <property type="entry name" value="Trypsin"/>
    <property type="match status" value="1"/>
</dbReference>
<name>A0ABV0Z735_9TELE</name>
<dbReference type="InterPro" id="IPR000859">
    <property type="entry name" value="CUB_dom"/>
</dbReference>
<dbReference type="Gene3D" id="2.40.10.10">
    <property type="entry name" value="Trypsin-like serine proteases"/>
    <property type="match status" value="1"/>
</dbReference>
<accession>A0ABV0Z735</accession>
<keyword evidence="1" id="KW-1015">Disulfide bond</keyword>
<gene>
    <name evidence="4" type="ORF">AMECASPLE_037505</name>
</gene>
<dbReference type="InterPro" id="IPR035914">
    <property type="entry name" value="Sperma_CUB_dom_sf"/>
</dbReference>
<dbReference type="PROSITE" id="PS01180">
    <property type="entry name" value="CUB"/>
    <property type="match status" value="1"/>
</dbReference>
<dbReference type="PANTHER" id="PTHR24257:SF10">
    <property type="entry name" value="ELASTASE-1"/>
    <property type="match status" value="1"/>
</dbReference>
<evidence type="ECO:0000256" key="2">
    <source>
        <dbReference type="PROSITE-ProRule" id="PRU00059"/>
    </source>
</evidence>
<organism evidence="4 5">
    <name type="scientific">Ameca splendens</name>
    <dbReference type="NCBI Taxonomy" id="208324"/>
    <lineage>
        <taxon>Eukaryota</taxon>
        <taxon>Metazoa</taxon>
        <taxon>Chordata</taxon>
        <taxon>Craniata</taxon>
        <taxon>Vertebrata</taxon>
        <taxon>Euteleostomi</taxon>
        <taxon>Actinopterygii</taxon>
        <taxon>Neopterygii</taxon>
        <taxon>Teleostei</taxon>
        <taxon>Neoteleostei</taxon>
        <taxon>Acanthomorphata</taxon>
        <taxon>Ovalentaria</taxon>
        <taxon>Atherinomorphae</taxon>
        <taxon>Cyprinodontiformes</taxon>
        <taxon>Goodeidae</taxon>
        <taxon>Ameca</taxon>
    </lineage>
</organism>
<dbReference type="SUPFAM" id="SSF50494">
    <property type="entry name" value="Trypsin-like serine proteases"/>
    <property type="match status" value="1"/>
</dbReference>
<dbReference type="InterPro" id="IPR009003">
    <property type="entry name" value="Peptidase_S1_PA"/>
</dbReference>
<evidence type="ECO:0000256" key="1">
    <source>
        <dbReference type="ARBA" id="ARBA00023157"/>
    </source>
</evidence>
<evidence type="ECO:0000313" key="4">
    <source>
        <dbReference type="EMBL" id="MEQ2301577.1"/>
    </source>
</evidence>
<feature type="domain" description="CUB" evidence="3">
    <location>
        <begin position="94"/>
        <end position="128"/>
    </location>
</feature>
<dbReference type="PANTHER" id="PTHR24257">
    <property type="entry name" value="CHYMOTRYPSIN-LIKE ELASTASE FAMILY MEMBER"/>
    <property type="match status" value="1"/>
</dbReference>
<comment type="caution">
    <text evidence="2">Lacks conserved residue(s) required for the propagation of feature annotation.</text>
</comment>
<sequence>MGSKDSETLNQVALPVVPYDTCKWRDYWWFQGDSGGPLVCQDTPGGPWEVHGITSFGPIGCIMNKKPSTRSSAYLPWISDVICRDIYNEHTSVCGGPKDLTGEDGTISSLDYPSTYSNNTRCQWNIEVGSWTAPSPGSA</sequence>
<dbReference type="InterPro" id="IPR001254">
    <property type="entry name" value="Trypsin_dom"/>
</dbReference>
<protein>
    <recommendedName>
        <fullName evidence="3">CUB domain-containing protein</fullName>
    </recommendedName>
</protein>
<keyword evidence="5" id="KW-1185">Reference proteome</keyword>
<dbReference type="Gene3D" id="2.60.120.290">
    <property type="entry name" value="Spermadhesin, CUB domain"/>
    <property type="match status" value="1"/>
</dbReference>
<reference evidence="4 5" key="1">
    <citation type="submission" date="2021-06" db="EMBL/GenBank/DDBJ databases">
        <authorList>
            <person name="Palmer J.M."/>
        </authorList>
    </citation>
    <scope>NUCLEOTIDE SEQUENCE [LARGE SCALE GENOMIC DNA]</scope>
    <source>
        <strain evidence="4 5">AS_MEX2019</strain>
        <tissue evidence="4">Muscle</tissue>
    </source>
</reference>
<evidence type="ECO:0000259" key="3">
    <source>
        <dbReference type="PROSITE" id="PS01180"/>
    </source>
</evidence>
<dbReference type="InterPro" id="IPR043504">
    <property type="entry name" value="Peptidase_S1_PA_chymotrypsin"/>
</dbReference>
<dbReference type="SUPFAM" id="SSF49854">
    <property type="entry name" value="Spermadhesin, CUB domain"/>
    <property type="match status" value="1"/>
</dbReference>
<dbReference type="Proteomes" id="UP001469553">
    <property type="component" value="Unassembled WGS sequence"/>
</dbReference>
<proteinExistence type="predicted"/>
<dbReference type="InterPro" id="IPR050850">
    <property type="entry name" value="Peptidase_S1_Elastase_sf"/>
</dbReference>
<dbReference type="Pfam" id="PF00431">
    <property type="entry name" value="CUB"/>
    <property type="match status" value="1"/>
</dbReference>